<dbReference type="AlphaFoldDB" id="A0A5N6L6B0"/>
<comment type="caution">
    <text evidence="1">The sequence shown here is derived from an EMBL/GenBank/DDBJ whole genome shotgun (WGS) entry which is preliminary data.</text>
</comment>
<protein>
    <submittedName>
        <fullName evidence="1">Uncharacterized protein</fullName>
    </submittedName>
</protein>
<organism evidence="1 2">
    <name type="scientific">Carpinus fangiana</name>
    <dbReference type="NCBI Taxonomy" id="176857"/>
    <lineage>
        <taxon>Eukaryota</taxon>
        <taxon>Viridiplantae</taxon>
        <taxon>Streptophyta</taxon>
        <taxon>Embryophyta</taxon>
        <taxon>Tracheophyta</taxon>
        <taxon>Spermatophyta</taxon>
        <taxon>Magnoliopsida</taxon>
        <taxon>eudicotyledons</taxon>
        <taxon>Gunneridae</taxon>
        <taxon>Pentapetalae</taxon>
        <taxon>rosids</taxon>
        <taxon>fabids</taxon>
        <taxon>Fagales</taxon>
        <taxon>Betulaceae</taxon>
        <taxon>Carpinus</taxon>
    </lineage>
</organism>
<proteinExistence type="predicted"/>
<keyword evidence="2" id="KW-1185">Reference proteome</keyword>
<reference evidence="1 2" key="1">
    <citation type="submission" date="2019-06" db="EMBL/GenBank/DDBJ databases">
        <title>A chromosomal-level reference genome of Carpinus fangiana (Coryloideae, Betulaceae).</title>
        <authorList>
            <person name="Yang X."/>
            <person name="Wang Z."/>
            <person name="Zhang L."/>
            <person name="Hao G."/>
            <person name="Liu J."/>
            <person name="Yang Y."/>
        </authorList>
    </citation>
    <scope>NUCLEOTIDE SEQUENCE [LARGE SCALE GENOMIC DNA]</scope>
    <source>
        <strain evidence="1">Cfa_2016G</strain>
        <tissue evidence="1">Leaf</tissue>
    </source>
</reference>
<evidence type="ECO:0000313" key="1">
    <source>
        <dbReference type="EMBL" id="KAC0331536.1"/>
    </source>
</evidence>
<accession>A0A5N6L6B0</accession>
<name>A0A5N6L6B0_9ROSI</name>
<dbReference type="EMBL" id="VIBQ01000353">
    <property type="protein sequence ID" value="KAC0331536.1"/>
    <property type="molecule type" value="Genomic_DNA"/>
</dbReference>
<sequence length="79" mass="8918">MPELKTKFKEVLRRGSWVVAGEDKDIFWVVLKSCGVGTVGRRKAYLQLTRYFLGSAEIVWCGLEKSLSPTHTPAFDNSI</sequence>
<dbReference type="Proteomes" id="UP000327013">
    <property type="component" value="Unassembled WGS sequence"/>
</dbReference>
<gene>
    <name evidence="1" type="ORF">FH972_027096</name>
</gene>
<evidence type="ECO:0000313" key="2">
    <source>
        <dbReference type="Proteomes" id="UP000327013"/>
    </source>
</evidence>